<dbReference type="CDD" id="cd06160">
    <property type="entry name" value="S2P-M50_like_2"/>
    <property type="match status" value="1"/>
</dbReference>
<evidence type="ECO:0000256" key="9">
    <source>
        <dbReference type="ARBA" id="ARBA00022989"/>
    </source>
</evidence>
<evidence type="ECO:0000256" key="6">
    <source>
        <dbReference type="ARBA" id="ARBA00022723"/>
    </source>
</evidence>
<sequence>MQFLFGFLIFIVAVYGVMVGSAVIKLRTLRWTQRTYYTPARADDVPAITVRLLQDTTDNLQALGFEPGAWYRVHEPYNQNGQASFVRSLYHQGTRSHAQVSLHPLPESGHGVTVEFLNVAQDGSNCYTTNGTWHLVGMAIPGYDWEDPDSPTLAEHWAYHRQRLDQQMCDWRELSVAELADWGNRFLEQYRQALLAQGDLKAISDTCYRFTLGGCWRAIRRTQKRQHPTPDPTPAAELSTDAEVLAHLRQEAILGKPSRSTAGKTLLLAGSVILFMVSFGYRMDLDSLFILLAVLLFHELGHIAAMALFGYRDLQILFIPFLGAVATGRKQQVRPWQSAVIYLAGPVPGLILALALWQMGLVNATDWMPVLIAMLFFINFFNLLPIQPLDGGQLANVLLFQRWPRLQGVFHGLSVLMFLALAWALDTPLLAGIGFLLGFGLLYQYREARVLSHLRQTSTTLNTAARANQMAAIYQAIRDLKLPWNFCTRQQATRNILQRLGSPLPRLWETTAGLTFYLLILLATPATLMAWDYYPIYSLLDRAGYQEPDWEAQLASTEDPQERLEILTHAAYDRFYNEQADEALAYNRQAMALLNEQGLQDTLEMAAVLSLRARIRLEYGDVAAPKVAKQVHNDLDEVIQIYQLQIQGPDTAYFLAEAHELKAAVDERRGEQEAALQHWQHSADYRQQYPGEQGWFLADNFQAQAKLYLVLNDLPQAEHQYIESLRWANRADDIYTLDQALTALVGFYLDQQQYQQALDSIEANPYPDEEGYDYYRTHLHEMAGWAHFKLSQPAEAARRFEAAIELINQRNAQYQSPSRGYDKADNISRLLLVQHGGTSLARLLQELDSIDRSVADYKRHLECECNRHAGGYRLEQSEQLRDLIDQYLPDTVQSL</sequence>
<proteinExistence type="inferred from homology"/>
<evidence type="ECO:0000256" key="8">
    <source>
        <dbReference type="ARBA" id="ARBA00022833"/>
    </source>
</evidence>
<reference evidence="15" key="1">
    <citation type="submission" date="2016-10" db="EMBL/GenBank/DDBJ databases">
        <authorList>
            <person name="Varghese N."/>
            <person name="Submissions S."/>
        </authorList>
    </citation>
    <scope>NUCLEOTIDE SEQUENCE [LARGE SCALE GENOMIC DNA]</scope>
    <source>
        <strain evidence="15">CGMCC 1.7061</strain>
    </source>
</reference>
<dbReference type="EMBL" id="FOUE01000001">
    <property type="protein sequence ID" value="SFL97659.1"/>
    <property type="molecule type" value="Genomic_DNA"/>
</dbReference>
<evidence type="ECO:0000313" key="14">
    <source>
        <dbReference type="EMBL" id="SFL97659.1"/>
    </source>
</evidence>
<evidence type="ECO:0000256" key="4">
    <source>
        <dbReference type="ARBA" id="ARBA00022670"/>
    </source>
</evidence>
<feature type="transmembrane region" description="Helical" evidence="12">
    <location>
        <begin position="339"/>
        <end position="361"/>
    </location>
</feature>
<dbReference type="PANTHER" id="PTHR39188:SF3">
    <property type="entry name" value="STAGE IV SPORULATION PROTEIN FB"/>
    <property type="match status" value="1"/>
</dbReference>
<evidence type="ECO:0000313" key="15">
    <source>
        <dbReference type="Proteomes" id="UP000198519"/>
    </source>
</evidence>
<dbReference type="GO" id="GO:0016020">
    <property type="term" value="C:membrane"/>
    <property type="evidence" value="ECO:0007669"/>
    <property type="project" value="UniProtKB-SubCell"/>
</dbReference>
<evidence type="ECO:0000256" key="3">
    <source>
        <dbReference type="ARBA" id="ARBA00007931"/>
    </source>
</evidence>
<evidence type="ECO:0000256" key="1">
    <source>
        <dbReference type="ARBA" id="ARBA00001947"/>
    </source>
</evidence>
<keyword evidence="7" id="KW-0378">Hydrolase</keyword>
<keyword evidence="6" id="KW-0479">Metal-binding</keyword>
<dbReference type="InterPro" id="IPR008915">
    <property type="entry name" value="Peptidase_M50"/>
</dbReference>
<evidence type="ECO:0000256" key="11">
    <source>
        <dbReference type="ARBA" id="ARBA00023136"/>
    </source>
</evidence>
<evidence type="ECO:0000256" key="10">
    <source>
        <dbReference type="ARBA" id="ARBA00023049"/>
    </source>
</evidence>
<keyword evidence="4 14" id="KW-0645">Protease</keyword>
<keyword evidence="5 12" id="KW-0812">Transmembrane</keyword>
<evidence type="ECO:0000256" key="2">
    <source>
        <dbReference type="ARBA" id="ARBA00004141"/>
    </source>
</evidence>
<dbReference type="GO" id="GO:0006508">
    <property type="term" value="P:proteolysis"/>
    <property type="evidence" value="ECO:0007669"/>
    <property type="project" value="UniProtKB-KW"/>
</dbReference>
<dbReference type="Gene3D" id="1.25.40.10">
    <property type="entry name" value="Tetratricopeptide repeat domain"/>
    <property type="match status" value="1"/>
</dbReference>
<keyword evidence="10" id="KW-0482">Metalloprotease</keyword>
<dbReference type="OrthoDB" id="8772544at2"/>
<feature type="transmembrane region" description="Helical" evidence="12">
    <location>
        <begin position="6"/>
        <end position="24"/>
    </location>
</feature>
<dbReference type="Pfam" id="PF02163">
    <property type="entry name" value="Peptidase_M50"/>
    <property type="match status" value="1"/>
</dbReference>
<dbReference type="STRING" id="488535.SAMN04487963_0821"/>
<protein>
    <submittedName>
        <fullName evidence="14">Zn-dependent protease (Includes SpoIVFB)</fullName>
    </submittedName>
</protein>
<feature type="transmembrane region" description="Helical" evidence="12">
    <location>
        <begin position="514"/>
        <end position="534"/>
    </location>
</feature>
<dbReference type="AlphaFoldDB" id="A0A1I4M393"/>
<keyword evidence="9 12" id="KW-1133">Transmembrane helix</keyword>
<evidence type="ECO:0000256" key="12">
    <source>
        <dbReference type="SAM" id="Phobius"/>
    </source>
</evidence>
<comment type="similarity">
    <text evidence="3">Belongs to the peptidase M50B family.</text>
</comment>
<organism evidence="14 15">
    <name type="scientific">Marinobacter zhejiangensis</name>
    <dbReference type="NCBI Taxonomy" id="488535"/>
    <lineage>
        <taxon>Bacteria</taxon>
        <taxon>Pseudomonadati</taxon>
        <taxon>Pseudomonadota</taxon>
        <taxon>Gammaproteobacteria</taxon>
        <taxon>Pseudomonadales</taxon>
        <taxon>Marinobacteraceae</taxon>
        <taxon>Marinobacter</taxon>
    </lineage>
</organism>
<evidence type="ECO:0000256" key="5">
    <source>
        <dbReference type="ARBA" id="ARBA00022692"/>
    </source>
</evidence>
<feature type="transmembrane region" description="Helical" evidence="12">
    <location>
        <begin position="367"/>
        <end position="386"/>
    </location>
</feature>
<evidence type="ECO:0000259" key="13">
    <source>
        <dbReference type="Pfam" id="PF02163"/>
    </source>
</evidence>
<dbReference type="PANTHER" id="PTHR39188">
    <property type="entry name" value="MEMBRANE-ASSOCIATED ZINC METALLOPROTEASE M50B"/>
    <property type="match status" value="1"/>
</dbReference>
<keyword evidence="15" id="KW-1185">Reference proteome</keyword>
<feature type="transmembrane region" description="Helical" evidence="12">
    <location>
        <begin position="266"/>
        <end position="283"/>
    </location>
</feature>
<dbReference type="GO" id="GO:0046872">
    <property type="term" value="F:metal ion binding"/>
    <property type="evidence" value="ECO:0007669"/>
    <property type="project" value="UniProtKB-KW"/>
</dbReference>
<gene>
    <name evidence="14" type="ORF">SAMN04487963_0821</name>
</gene>
<accession>A0A1I4M393</accession>
<evidence type="ECO:0000256" key="7">
    <source>
        <dbReference type="ARBA" id="ARBA00022801"/>
    </source>
</evidence>
<feature type="transmembrane region" description="Helical" evidence="12">
    <location>
        <begin position="406"/>
        <end position="423"/>
    </location>
</feature>
<keyword evidence="8" id="KW-0862">Zinc</keyword>
<keyword evidence="11 12" id="KW-0472">Membrane</keyword>
<comment type="subcellular location">
    <subcellularLocation>
        <location evidence="2">Membrane</location>
        <topology evidence="2">Multi-pass membrane protein</topology>
    </subcellularLocation>
</comment>
<name>A0A1I4M393_9GAMM</name>
<dbReference type="RefSeq" id="WP_092020590.1">
    <property type="nucleotide sequence ID" value="NZ_FOUE01000001.1"/>
</dbReference>
<dbReference type="Proteomes" id="UP000198519">
    <property type="component" value="Unassembled WGS sequence"/>
</dbReference>
<feature type="transmembrane region" description="Helical" evidence="12">
    <location>
        <begin position="429"/>
        <end position="445"/>
    </location>
</feature>
<dbReference type="GO" id="GO:0008237">
    <property type="term" value="F:metallopeptidase activity"/>
    <property type="evidence" value="ECO:0007669"/>
    <property type="project" value="UniProtKB-KW"/>
</dbReference>
<feature type="domain" description="Peptidase M50" evidence="13">
    <location>
        <begin position="288"/>
        <end position="360"/>
    </location>
</feature>
<dbReference type="InterPro" id="IPR011990">
    <property type="entry name" value="TPR-like_helical_dom_sf"/>
</dbReference>
<comment type="cofactor">
    <cofactor evidence="1">
        <name>Zn(2+)</name>
        <dbReference type="ChEBI" id="CHEBI:29105"/>
    </cofactor>
</comment>